<evidence type="ECO:0000256" key="8">
    <source>
        <dbReference type="HAMAP-Rule" id="MF_01937"/>
    </source>
</evidence>
<keyword evidence="7 8" id="KW-0472">Membrane</keyword>
<evidence type="ECO:0000313" key="11">
    <source>
        <dbReference type="Proteomes" id="UP000187941"/>
    </source>
</evidence>
<evidence type="ECO:0000256" key="4">
    <source>
        <dbReference type="ARBA" id="ARBA00022679"/>
    </source>
</evidence>
<comment type="similarity">
    <text evidence="8">Belongs to the MenA family. Type 1 subfamily.</text>
</comment>
<dbReference type="OrthoDB" id="9767568at2"/>
<dbReference type="GO" id="GO:0046428">
    <property type="term" value="F:1,4-dihydroxy-2-naphthoate polyprenyltransferase activity"/>
    <property type="evidence" value="ECO:0007669"/>
    <property type="project" value="UniProtKB-UniRule"/>
</dbReference>
<organism evidence="10 11">
    <name type="scientific">Spirosoma montaniterrae</name>
    <dbReference type="NCBI Taxonomy" id="1178516"/>
    <lineage>
        <taxon>Bacteria</taxon>
        <taxon>Pseudomonadati</taxon>
        <taxon>Bacteroidota</taxon>
        <taxon>Cytophagia</taxon>
        <taxon>Cytophagales</taxon>
        <taxon>Cytophagaceae</taxon>
        <taxon>Spirosoma</taxon>
    </lineage>
</organism>
<dbReference type="STRING" id="1178516.AWR27_11650"/>
<feature type="transmembrane region" description="Helical" evidence="8">
    <location>
        <begin position="250"/>
        <end position="270"/>
    </location>
</feature>
<keyword evidence="3 8" id="KW-1003">Cell membrane</keyword>
<evidence type="ECO:0000256" key="3">
    <source>
        <dbReference type="ARBA" id="ARBA00022475"/>
    </source>
</evidence>
<dbReference type="NCBIfam" id="NF004750">
    <property type="entry name" value="PRK06080.1-2"/>
    <property type="match status" value="1"/>
</dbReference>
<reference evidence="10 11" key="1">
    <citation type="submission" date="2016-01" db="EMBL/GenBank/DDBJ databases">
        <authorList>
            <person name="Oliw E.H."/>
        </authorList>
    </citation>
    <scope>NUCLEOTIDE SEQUENCE [LARGE SCALE GENOMIC DNA]</scope>
    <source>
        <strain evidence="10 11">DY10</strain>
    </source>
</reference>
<dbReference type="Gene3D" id="1.10.357.140">
    <property type="entry name" value="UbiA prenyltransferase"/>
    <property type="match status" value="1"/>
</dbReference>
<dbReference type="InterPro" id="IPR000537">
    <property type="entry name" value="UbiA_prenyltransferase"/>
</dbReference>
<dbReference type="InterPro" id="IPR044878">
    <property type="entry name" value="UbiA_sf"/>
</dbReference>
<dbReference type="RefSeq" id="WP_077131351.1">
    <property type="nucleotide sequence ID" value="NZ_CP014263.1"/>
</dbReference>
<dbReference type="EC" id="2.5.1.74" evidence="8 9"/>
<evidence type="ECO:0000256" key="9">
    <source>
        <dbReference type="NCBIfam" id="TIGR00751"/>
    </source>
</evidence>
<dbReference type="GO" id="GO:0005886">
    <property type="term" value="C:plasma membrane"/>
    <property type="evidence" value="ECO:0007669"/>
    <property type="project" value="UniProtKB-SubCell"/>
</dbReference>
<dbReference type="PANTHER" id="PTHR13929:SF0">
    <property type="entry name" value="UBIA PRENYLTRANSFERASE DOMAIN-CONTAINING PROTEIN 1"/>
    <property type="match status" value="1"/>
</dbReference>
<comment type="subcellular location">
    <subcellularLocation>
        <location evidence="8">Cell membrane</location>
        <topology evidence="8">Multi-pass membrane protein</topology>
    </subcellularLocation>
    <subcellularLocation>
        <location evidence="1">Membrane</location>
        <topology evidence="1">Multi-pass membrane protein</topology>
    </subcellularLocation>
</comment>
<feature type="transmembrane region" description="Helical" evidence="8">
    <location>
        <begin position="123"/>
        <end position="143"/>
    </location>
</feature>
<feature type="transmembrane region" description="Helical" evidence="8">
    <location>
        <begin position="181"/>
        <end position="202"/>
    </location>
</feature>
<comment type="function">
    <text evidence="8">Conversion of 1,4-dihydroxy-2-naphthoate (DHNA) to demethylmenaquinone (DMK).</text>
</comment>
<dbReference type="AlphaFoldDB" id="A0A1P9WX39"/>
<dbReference type="EMBL" id="CP014263">
    <property type="protein sequence ID" value="AQG79920.1"/>
    <property type="molecule type" value="Genomic_DNA"/>
</dbReference>
<dbReference type="Pfam" id="PF01040">
    <property type="entry name" value="UbiA"/>
    <property type="match status" value="1"/>
</dbReference>
<keyword evidence="4 8" id="KW-0808">Transferase</keyword>
<evidence type="ECO:0000256" key="2">
    <source>
        <dbReference type="ARBA" id="ARBA00022428"/>
    </source>
</evidence>
<feature type="transmembrane region" description="Helical" evidence="8">
    <location>
        <begin position="223"/>
        <end position="244"/>
    </location>
</feature>
<keyword evidence="11" id="KW-1185">Reference proteome</keyword>
<dbReference type="Gene3D" id="1.20.120.1780">
    <property type="entry name" value="UbiA prenyltransferase"/>
    <property type="match status" value="1"/>
</dbReference>
<dbReference type="PROSITE" id="PS51257">
    <property type="entry name" value="PROKAR_LIPOPROTEIN"/>
    <property type="match status" value="1"/>
</dbReference>
<dbReference type="GO" id="GO:0042371">
    <property type="term" value="P:vitamin K biosynthetic process"/>
    <property type="evidence" value="ECO:0007669"/>
    <property type="project" value="TreeGrafter"/>
</dbReference>
<evidence type="ECO:0000256" key="5">
    <source>
        <dbReference type="ARBA" id="ARBA00022692"/>
    </source>
</evidence>
<evidence type="ECO:0000256" key="7">
    <source>
        <dbReference type="ARBA" id="ARBA00023136"/>
    </source>
</evidence>
<sequence length="302" mass="32797">MKSWIAAARPRTLPLALASIILGCFLAIADRHFSWEIALLAVLTTIFLQVLSNFANDYGDAVSGKDTEARVGPRRAVSTGDISRETMLRGIVVTGVLAFISGVWLLVVSLFDADWTLNAPGFFYGMLILGLLSIAAAVGYTNGRRPYGYAGFGDIAVLLFFGWVGVLGTYFLHTLDFRPLLLLPATAVGLFATGVLNINNIRDIETDAQTGKRSIPVRLGRTLAIRYHWGLLLAGMTCAVAYSFLTDAKLISYLYLLTFPLFVLNGRAVATHKHPTELNPRLGQLALTTLLFVILFGVGQAI</sequence>
<protein>
    <recommendedName>
        <fullName evidence="8 9">1,4-dihydroxy-2-naphthoate octaprenyltransferase</fullName>
        <shortName evidence="8">DHNA-octaprenyltransferase</shortName>
        <ecNumber evidence="8 9">2.5.1.74</ecNumber>
    </recommendedName>
</protein>
<dbReference type="GO" id="GO:0009234">
    <property type="term" value="P:menaquinone biosynthetic process"/>
    <property type="evidence" value="ECO:0007669"/>
    <property type="project" value="UniProtKB-UniRule"/>
</dbReference>
<comment type="pathway">
    <text evidence="8">Quinol/quinone metabolism; menaquinone biosynthesis; menaquinol from 1,4-dihydroxy-2-naphthoate: step 1/2.</text>
</comment>
<evidence type="ECO:0000256" key="1">
    <source>
        <dbReference type="ARBA" id="ARBA00004141"/>
    </source>
</evidence>
<keyword evidence="6 8" id="KW-1133">Transmembrane helix</keyword>
<feature type="transmembrane region" description="Helical" evidence="8">
    <location>
        <begin position="35"/>
        <end position="55"/>
    </location>
</feature>
<gene>
    <name evidence="8" type="primary">menA</name>
    <name evidence="10" type="ORF">AWR27_11650</name>
</gene>
<dbReference type="Proteomes" id="UP000187941">
    <property type="component" value="Chromosome"/>
</dbReference>
<evidence type="ECO:0000256" key="6">
    <source>
        <dbReference type="ARBA" id="ARBA00022989"/>
    </source>
</evidence>
<feature type="transmembrane region" description="Helical" evidence="8">
    <location>
        <begin position="155"/>
        <end position="175"/>
    </location>
</feature>
<keyword evidence="5 8" id="KW-0812">Transmembrane</keyword>
<feature type="transmembrane region" description="Helical" evidence="8">
    <location>
        <begin position="282"/>
        <end position="301"/>
    </location>
</feature>
<proteinExistence type="inferred from homology"/>
<dbReference type="CDD" id="cd13962">
    <property type="entry name" value="PT_UbiA_UBIAD1"/>
    <property type="match status" value="1"/>
</dbReference>
<dbReference type="InterPro" id="IPR026046">
    <property type="entry name" value="UBIAD1"/>
</dbReference>
<dbReference type="UniPathway" id="UPA00079">
    <property type="reaction ID" value="UER00168"/>
</dbReference>
<accession>A0A1P9WX39</accession>
<dbReference type="PIRSF" id="PIRSF005355">
    <property type="entry name" value="UBIAD1"/>
    <property type="match status" value="1"/>
</dbReference>
<evidence type="ECO:0000313" key="10">
    <source>
        <dbReference type="EMBL" id="AQG79920.1"/>
    </source>
</evidence>
<comment type="catalytic activity">
    <reaction evidence="8">
        <text>an all-trans-polyprenyl diphosphate + 1,4-dihydroxy-2-naphthoate + H(+) = a 2-demethylmenaquinol + CO2 + diphosphate</text>
        <dbReference type="Rhea" id="RHEA:26478"/>
        <dbReference type="Rhea" id="RHEA-COMP:9563"/>
        <dbReference type="Rhea" id="RHEA-COMP:9564"/>
        <dbReference type="ChEBI" id="CHEBI:11173"/>
        <dbReference type="ChEBI" id="CHEBI:15378"/>
        <dbReference type="ChEBI" id="CHEBI:16526"/>
        <dbReference type="ChEBI" id="CHEBI:33019"/>
        <dbReference type="ChEBI" id="CHEBI:55437"/>
        <dbReference type="ChEBI" id="CHEBI:58914"/>
        <dbReference type="EC" id="2.5.1.74"/>
    </reaction>
</comment>
<keyword evidence="2 8" id="KW-0474">Menaquinone biosynthesis</keyword>
<dbReference type="PANTHER" id="PTHR13929">
    <property type="entry name" value="1,4-DIHYDROXY-2-NAPHTHOATE OCTAPRENYLTRANSFERASE"/>
    <property type="match status" value="1"/>
</dbReference>
<dbReference type="NCBIfam" id="TIGR00751">
    <property type="entry name" value="menA"/>
    <property type="match status" value="1"/>
</dbReference>
<dbReference type="InterPro" id="IPR004657">
    <property type="entry name" value="MenA"/>
</dbReference>
<dbReference type="HAMAP" id="MF_01937">
    <property type="entry name" value="MenA_1"/>
    <property type="match status" value="1"/>
</dbReference>
<name>A0A1P9WX39_9BACT</name>
<feature type="transmembrane region" description="Helical" evidence="8">
    <location>
        <begin position="91"/>
        <end position="111"/>
    </location>
</feature>
<dbReference type="KEGG" id="smon:AWR27_11650"/>
<feature type="transmembrane region" description="Helical" evidence="8">
    <location>
        <begin position="12"/>
        <end position="29"/>
    </location>
</feature>